<evidence type="ECO:0000313" key="2">
    <source>
        <dbReference type="Proteomes" id="UP001140096"/>
    </source>
</evidence>
<name>A0ACC1LRX4_9FUNG</name>
<evidence type="ECO:0000313" key="1">
    <source>
        <dbReference type="EMBL" id="KAJ2814240.1"/>
    </source>
</evidence>
<sequence>MTMKPTTERPDTVYYDATSSVEAPVAKVHDELVSSIEEKPATEKRKEEVSSEEKPATEQPKEVVASGEESPATEKPAPLSRVSSFLAKVKSSVAGLGVLSRKYTWRDDEEEEEVEGEPLPDLSCGKDEADSVSLGEKDDSITERLVPLLDTGLIENWDQRTGAIVTFDNGSEGFKLLPKGVAEIEDHLFSGVSFKSYMISTE</sequence>
<gene>
    <name evidence="1" type="ORF">H4S07_000039</name>
</gene>
<accession>A0ACC1LRX4</accession>
<keyword evidence="2" id="KW-1185">Reference proteome</keyword>
<organism evidence="1 2">
    <name type="scientific">Coemansia furcata</name>
    <dbReference type="NCBI Taxonomy" id="417177"/>
    <lineage>
        <taxon>Eukaryota</taxon>
        <taxon>Fungi</taxon>
        <taxon>Fungi incertae sedis</taxon>
        <taxon>Zoopagomycota</taxon>
        <taxon>Kickxellomycotina</taxon>
        <taxon>Kickxellomycetes</taxon>
        <taxon>Kickxellales</taxon>
        <taxon>Kickxellaceae</taxon>
        <taxon>Coemansia</taxon>
    </lineage>
</organism>
<comment type="caution">
    <text evidence="1">The sequence shown here is derived from an EMBL/GenBank/DDBJ whole genome shotgun (WGS) entry which is preliminary data.</text>
</comment>
<dbReference type="Proteomes" id="UP001140096">
    <property type="component" value="Unassembled WGS sequence"/>
</dbReference>
<dbReference type="EMBL" id="JANBUP010000001">
    <property type="protein sequence ID" value="KAJ2814240.1"/>
    <property type="molecule type" value="Genomic_DNA"/>
</dbReference>
<protein>
    <submittedName>
        <fullName evidence="1">Uncharacterized protein</fullName>
    </submittedName>
</protein>
<proteinExistence type="predicted"/>
<reference evidence="1" key="1">
    <citation type="submission" date="2022-07" db="EMBL/GenBank/DDBJ databases">
        <title>Phylogenomic reconstructions and comparative analyses of Kickxellomycotina fungi.</title>
        <authorList>
            <person name="Reynolds N.K."/>
            <person name="Stajich J.E."/>
            <person name="Barry K."/>
            <person name="Grigoriev I.V."/>
            <person name="Crous P."/>
            <person name="Smith M.E."/>
        </authorList>
    </citation>
    <scope>NUCLEOTIDE SEQUENCE</scope>
    <source>
        <strain evidence="1">CBS 102833</strain>
    </source>
</reference>